<evidence type="ECO:0000256" key="6">
    <source>
        <dbReference type="ARBA" id="ARBA00023004"/>
    </source>
</evidence>
<keyword evidence="13" id="KW-1185">Reference proteome</keyword>
<dbReference type="InParanoid" id="A0A067Q9I3"/>
<dbReference type="HAMAP" id="MF_00206">
    <property type="entry name" value="Lipoyl_synth"/>
    <property type="match status" value="1"/>
</dbReference>
<accession>A0A067Q9I3</accession>
<dbReference type="GO" id="GO:0046872">
    <property type="term" value="F:metal ion binding"/>
    <property type="evidence" value="ECO:0007669"/>
    <property type="project" value="UniProtKB-KW"/>
</dbReference>
<evidence type="ECO:0000256" key="1">
    <source>
        <dbReference type="ARBA" id="ARBA00004173"/>
    </source>
</evidence>
<dbReference type="InterPro" id="IPR003698">
    <property type="entry name" value="Lipoyl_synth"/>
</dbReference>
<dbReference type="InterPro" id="IPR058240">
    <property type="entry name" value="rSAM_sf"/>
</dbReference>
<evidence type="ECO:0000256" key="5">
    <source>
        <dbReference type="ARBA" id="ARBA00022723"/>
    </source>
</evidence>
<sequence length="387" mass="42397">MSGLNCLRQSFQKSLGAPRFARCLATPSSSTPSFSKKLAEGPSLDDFISGDATDRVVLGTAKTPRLPAHLKTTIPSGESFKKIRKDLRGLGLHTVCEEARCPNIGDCWGGKEGVSEEEGRRGATATIMLMGDTCTRGCRFCSVKTSRTPPPLDPHEPENTAEAISRWGLGYIVLTSVDRDDLADGGAHHFAETIRKIKQKAPQILVEALTGDFAGSLPLVSLVAKSGLDVYAHNVETVEALTPFVRDRRATFRQSLSVLEHAKKEGVRVTKTSIMLGVGENEEQVMDTLRELRKVDVDVVTFGQYMRPTKRHMKVDRYVDPTEFDRWKQVADDMGFLYVASGPLVRSSYKAGEFYIENVLRGKGTEKKTTPLLSEDSLASASKSPSS</sequence>
<reference evidence="13" key="1">
    <citation type="journal article" date="2014" name="Proc. Natl. Acad. Sci. U.S.A.">
        <title>Extensive sampling of basidiomycete genomes demonstrates inadequacy of the white-rot/brown-rot paradigm for wood decay fungi.</title>
        <authorList>
            <person name="Riley R."/>
            <person name="Salamov A.A."/>
            <person name="Brown D.W."/>
            <person name="Nagy L.G."/>
            <person name="Floudas D."/>
            <person name="Held B.W."/>
            <person name="Levasseur A."/>
            <person name="Lombard V."/>
            <person name="Morin E."/>
            <person name="Otillar R."/>
            <person name="Lindquist E.A."/>
            <person name="Sun H."/>
            <person name="LaButti K.M."/>
            <person name="Schmutz J."/>
            <person name="Jabbour D."/>
            <person name="Luo H."/>
            <person name="Baker S.E."/>
            <person name="Pisabarro A.G."/>
            <person name="Walton J.D."/>
            <person name="Blanchette R.A."/>
            <person name="Henrissat B."/>
            <person name="Martin F."/>
            <person name="Cullen D."/>
            <person name="Hibbett D.S."/>
            <person name="Grigoriev I.V."/>
        </authorList>
    </citation>
    <scope>NUCLEOTIDE SEQUENCE [LARGE SCALE GENOMIC DNA]</scope>
    <source>
        <strain evidence="13">MUCL 33604</strain>
    </source>
</reference>
<evidence type="ECO:0000256" key="10">
    <source>
        <dbReference type="SAM" id="MobiDB-lite"/>
    </source>
</evidence>
<evidence type="ECO:0000313" key="12">
    <source>
        <dbReference type="EMBL" id="KDQ63614.1"/>
    </source>
</evidence>
<comment type="subcellular location">
    <subcellularLocation>
        <location evidence="1 9">Mitochondrion</location>
    </subcellularLocation>
</comment>
<dbReference type="PROSITE" id="PS51918">
    <property type="entry name" value="RADICAL_SAM"/>
    <property type="match status" value="1"/>
</dbReference>
<evidence type="ECO:0000256" key="8">
    <source>
        <dbReference type="ARBA" id="ARBA00047326"/>
    </source>
</evidence>
<dbReference type="GO" id="GO:0005739">
    <property type="term" value="C:mitochondrion"/>
    <property type="evidence" value="ECO:0007669"/>
    <property type="project" value="UniProtKB-SubCell"/>
</dbReference>
<dbReference type="SFLD" id="SFLDG01058">
    <property type="entry name" value="lipoyl_synthase_like"/>
    <property type="match status" value="1"/>
</dbReference>
<dbReference type="FunCoup" id="A0A067Q9I3">
    <property type="interactions" value="373"/>
</dbReference>
<dbReference type="STRING" id="933084.A0A067Q9I3"/>
<keyword evidence="6 9" id="KW-0408">Iron</keyword>
<dbReference type="SMART" id="SM00729">
    <property type="entry name" value="Elp3"/>
    <property type="match status" value="1"/>
</dbReference>
<feature type="binding site" evidence="9">
    <location>
        <position position="138"/>
    </location>
    <ligand>
        <name>[4Fe-4S] cluster</name>
        <dbReference type="ChEBI" id="CHEBI:49883"/>
        <label>2</label>
        <note>4Fe-4S-S-AdoMet</note>
    </ligand>
</feature>
<keyword evidence="3 9" id="KW-0808">Transferase</keyword>
<feature type="binding site" evidence="9">
    <location>
        <position position="101"/>
    </location>
    <ligand>
        <name>[4Fe-4S] cluster</name>
        <dbReference type="ChEBI" id="CHEBI:49883"/>
        <label>1</label>
    </ligand>
</feature>
<dbReference type="InterPro" id="IPR031691">
    <property type="entry name" value="LIAS_N"/>
</dbReference>
<evidence type="ECO:0000256" key="4">
    <source>
        <dbReference type="ARBA" id="ARBA00022691"/>
    </source>
</evidence>
<comment type="function">
    <text evidence="9">Catalyzes the radical-mediated insertion of two sulfur atoms into the C-6 and C-8 positions of the octanoyl moiety bound to the lipoyl domains of lipoate-dependent enzymes, thereby converting the octanoylated domains into lipoylated derivatives.</text>
</comment>
<keyword evidence="9" id="KW-0496">Mitochondrion</keyword>
<protein>
    <recommendedName>
        <fullName evidence="9">Lipoyl synthase, mitochondrial</fullName>
        <ecNumber evidence="9">2.8.1.8</ecNumber>
    </recommendedName>
    <alternativeName>
        <fullName evidence="9">Lipoate synthase</fullName>
        <shortName evidence="9">LS</shortName>
        <shortName evidence="9">Lip-syn</shortName>
    </alternativeName>
    <alternativeName>
        <fullName evidence="9">Lipoic acid synthase</fullName>
    </alternativeName>
</protein>
<keyword evidence="7 9" id="KW-0411">Iron-sulfur</keyword>
<dbReference type="Gene3D" id="3.20.20.70">
    <property type="entry name" value="Aldolase class I"/>
    <property type="match status" value="1"/>
</dbReference>
<dbReference type="InterPro" id="IPR006638">
    <property type="entry name" value="Elp3/MiaA/NifB-like_rSAM"/>
</dbReference>
<dbReference type="InterPro" id="IPR007197">
    <property type="entry name" value="rSAM"/>
</dbReference>
<dbReference type="GO" id="GO:0016992">
    <property type="term" value="F:lipoate synthase activity"/>
    <property type="evidence" value="ECO:0007669"/>
    <property type="project" value="UniProtKB-UniRule"/>
</dbReference>
<dbReference type="NCBIfam" id="NF004019">
    <property type="entry name" value="PRK05481.1"/>
    <property type="match status" value="1"/>
</dbReference>
<dbReference type="GO" id="GO:0051539">
    <property type="term" value="F:4 iron, 4 sulfur cluster binding"/>
    <property type="evidence" value="ECO:0007669"/>
    <property type="project" value="UniProtKB-UniRule"/>
</dbReference>
<dbReference type="SFLD" id="SFLDF00271">
    <property type="entry name" value="lipoyl_synthase"/>
    <property type="match status" value="1"/>
</dbReference>
<dbReference type="SUPFAM" id="SSF102114">
    <property type="entry name" value="Radical SAM enzymes"/>
    <property type="match status" value="1"/>
</dbReference>
<dbReference type="GO" id="GO:0009249">
    <property type="term" value="P:protein lipoylation"/>
    <property type="evidence" value="ECO:0007669"/>
    <property type="project" value="UniProtKB-UniRule"/>
</dbReference>
<organism evidence="12 13">
    <name type="scientific">Jaapia argillacea MUCL 33604</name>
    <dbReference type="NCBI Taxonomy" id="933084"/>
    <lineage>
        <taxon>Eukaryota</taxon>
        <taxon>Fungi</taxon>
        <taxon>Dikarya</taxon>
        <taxon>Basidiomycota</taxon>
        <taxon>Agaricomycotina</taxon>
        <taxon>Agaricomycetes</taxon>
        <taxon>Agaricomycetidae</taxon>
        <taxon>Jaapiales</taxon>
        <taxon>Jaapiaceae</taxon>
        <taxon>Jaapia</taxon>
    </lineage>
</organism>
<feature type="binding site" evidence="9">
    <location>
        <position position="348"/>
    </location>
    <ligand>
        <name>[4Fe-4S] cluster</name>
        <dbReference type="ChEBI" id="CHEBI:49883"/>
        <label>1</label>
    </ligand>
</feature>
<dbReference type="SFLD" id="SFLDS00029">
    <property type="entry name" value="Radical_SAM"/>
    <property type="match status" value="1"/>
</dbReference>
<dbReference type="InterPro" id="IPR013785">
    <property type="entry name" value="Aldolase_TIM"/>
</dbReference>
<dbReference type="UniPathway" id="UPA00538">
    <property type="reaction ID" value="UER00593"/>
</dbReference>
<comment type="pathway">
    <text evidence="9">Protein modification; protein lipoylation via endogenous pathway; protein N(6)-(lipoyl)lysine from octanoyl-[acyl-carrier-protein]: step 2/2.</text>
</comment>
<dbReference type="NCBIfam" id="NF009544">
    <property type="entry name" value="PRK12928.1"/>
    <property type="match status" value="1"/>
</dbReference>
<feature type="domain" description="Radical SAM core" evidence="11">
    <location>
        <begin position="117"/>
        <end position="337"/>
    </location>
</feature>
<dbReference type="Pfam" id="PF16881">
    <property type="entry name" value="LIAS_N"/>
    <property type="match status" value="1"/>
</dbReference>
<comment type="catalytic activity">
    <reaction evidence="8 9">
        <text>[[Fe-S] cluster scaffold protein carrying a second [4Fe-4S](2+) cluster] + N(6)-octanoyl-L-lysyl-[protein] + 2 oxidized [2Fe-2S]-[ferredoxin] + 2 S-adenosyl-L-methionine + 4 H(+) = [[Fe-S] cluster scaffold protein] + N(6)-[(R)-dihydrolipoyl]-L-lysyl-[protein] + 4 Fe(3+) + 2 hydrogen sulfide + 2 5'-deoxyadenosine + 2 L-methionine + 2 reduced [2Fe-2S]-[ferredoxin]</text>
        <dbReference type="Rhea" id="RHEA:16585"/>
        <dbReference type="Rhea" id="RHEA-COMP:9928"/>
        <dbReference type="Rhea" id="RHEA-COMP:10000"/>
        <dbReference type="Rhea" id="RHEA-COMP:10001"/>
        <dbReference type="Rhea" id="RHEA-COMP:10475"/>
        <dbReference type="Rhea" id="RHEA-COMP:14568"/>
        <dbReference type="Rhea" id="RHEA-COMP:14569"/>
        <dbReference type="ChEBI" id="CHEBI:15378"/>
        <dbReference type="ChEBI" id="CHEBI:17319"/>
        <dbReference type="ChEBI" id="CHEBI:29034"/>
        <dbReference type="ChEBI" id="CHEBI:29919"/>
        <dbReference type="ChEBI" id="CHEBI:33722"/>
        <dbReference type="ChEBI" id="CHEBI:33737"/>
        <dbReference type="ChEBI" id="CHEBI:33738"/>
        <dbReference type="ChEBI" id="CHEBI:57844"/>
        <dbReference type="ChEBI" id="CHEBI:59789"/>
        <dbReference type="ChEBI" id="CHEBI:78809"/>
        <dbReference type="ChEBI" id="CHEBI:83100"/>
        <dbReference type="EC" id="2.8.1.8"/>
    </reaction>
</comment>
<comment type="similarity">
    <text evidence="9">Belongs to the radical SAM superfamily. Lipoyl synthase family.</text>
</comment>
<dbReference type="Proteomes" id="UP000027265">
    <property type="component" value="Unassembled WGS sequence"/>
</dbReference>
<dbReference type="Pfam" id="PF04055">
    <property type="entry name" value="Radical_SAM"/>
    <property type="match status" value="1"/>
</dbReference>
<keyword evidence="5 9" id="KW-0479">Metal-binding</keyword>
<dbReference type="AlphaFoldDB" id="A0A067Q9I3"/>
<feature type="binding site" evidence="9">
    <location>
        <position position="107"/>
    </location>
    <ligand>
        <name>[4Fe-4S] cluster</name>
        <dbReference type="ChEBI" id="CHEBI:49883"/>
        <label>1</label>
    </ligand>
</feature>
<dbReference type="CDD" id="cd01335">
    <property type="entry name" value="Radical_SAM"/>
    <property type="match status" value="1"/>
</dbReference>
<feature type="binding site" evidence="9">
    <location>
        <position position="96"/>
    </location>
    <ligand>
        <name>[4Fe-4S] cluster</name>
        <dbReference type="ChEBI" id="CHEBI:49883"/>
        <label>1</label>
    </ligand>
</feature>
<feature type="binding site" evidence="9">
    <location>
        <position position="134"/>
    </location>
    <ligand>
        <name>[4Fe-4S] cluster</name>
        <dbReference type="ChEBI" id="CHEBI:49883"/>
        <label>2</label>
        <note>4Fe-4S-S-AdoMet</note>
    </ligand>
</feature>
<dbReference type="PANTHER" id="PTHR10949:SF0">
    <property type="entry name" value="LIPOYL SYNTHASE, MITOCHONDRIAL"/>
    <property type="match status" value="1"/>
</dbReference>
<keyword evidence="4 9" id="KW-0949">S-adenosyl-L-methionine</keyword>
<dbReference type="FunFam" id="3.20.20.70:FF:000036">
    <property type="entry name" value="Lipoyl synthase, mitochondrial"/>
    <property type="match status" value="1"/>
</dbReference>
<feature type="binding site" evidence="9">
    <location>
        <position position="141"/>
    </location>
    <ligand>
        <name>[4Fe-4S] cluster</name>
        <dbReference type="ChEBI" id="CHEBI:49883"/>
        <label>2</label>
        <note>4Fe-4S-S-AdoMet</note>
    </ligand>
</feature>
<dbReference type="NCBIfam" id="TIGR00510">
    <property type="entry name" value="lipA"/>
    <property type="match status" value="1"/>
</dbReference>
<evidence type="ECO:0000256" key="3">
    <source>
        <dbReference type="ARBA" id="ARBA00022679"/>
    </source>
</evidence>
<dbReference type="OrthoDB" id="3231at2759"/>
<evidence type="ECO:0000256" key="7">
    <source>
        <dbReference type="ARBA" id="ARBA00023014"/>
    </source>
</evidence>
<feature type="region of interest" description="Disordered" evidence="10">
    <location>
        <begin position="366"/>
        <end position="387"/>
    </location>
</feature>
<evidence type="ECO:0000256" key="2">
    <source>
        <dbReference type="ARBA" id="ARBA00022485"/>
    </source>
</evidence>
<dbReference type="EC" id="2.8.1.8" evidence="9"/>
<name>A0A067Q9I3_9AGAM</name>
<comment type="cofactor">
    <cofactor evidence="9">
        <name>[4Fe-4S] cluster</name>
        <dbReference type="ChEBI" id="CHEBI:49883"/>
    </cofactor>
    <text evidence="9">Binds 2 [4Fe-4S] clusters per subunit. One cluster is coordinated with 3 cysteines and an exchangeable S-adenosyl-L-methionine.</text>
</comment>
<gene>
    <name evidence="12" type="ORF">JAAARDRAFT_148124</name>
</gene>
<evidence type="ECO:0000313" key="13">
    <source>
        <dbReference type="Proteomes" id="UP000027265"/>
    </source>
</evidence>
<evidence type="ECO:0000256" key="9">
    <source>
        <dbReference type="HAMAP-Rule" id="MF_03123"/>
    </source>
</evidence>
<feature type="compositionally biased region" description="Low complexity" evidence="10">
    <location>
        <begin position="371"/>
        <end position="387"/>
    </location>
</feature>
<evidence type="ECO:0000259" key="11">
    <source>
        <dbReference type="PROSITE" id="PS51918"/>
    </source>
</evidence>
<dbReference type="HOGENOM" id="CLU_033144_1_0_1"/>
<proteinExistence type="inferred from homology"/>
<keyword evidence="2 9" id="KW-0004">4Fe-4S</keyword>
<dbReference type="PANTHER" id="PTHR10949">
    <property type="entry name" value="LIPOYL SYNTHASE"/>
    <property type="match status" value="1"/>
</dbReference>
<dbReference type="EMBL" id="KL197710">
    <property type="protein sequence ID" value="KDQ63614.1"/>
    <property type="molecule type" value="Genomic_DNA"/>
</dbReference>